<keyword evidence="3" id="KW-0560">Oxidoreductase</keyword>
<feature type="binding site" description="axial binding residue" evidence="2">
    <location>
        <position position="460"/>
    </location>
    <ligand>
        <name>heme</name>
        <dbReference type="ChEBI" id="CHEBI:30413"/>
    </ligand>
    <ligandPart>
        <name>Fe</name>
        <dbReference type="ChEBI" id="CHEBI:18248"/>
    </ligandPart>
</feature>
<dbReference type="GO" id="GO:0005506">
    <property type="term" value="F:iron ion binding"/>
    <property type="evidence" value="ECO:0007669"/>
    <property type="project" value="InterPro"/>
</dbReference>
<accession>A0A8E2ERF1</accession>
<dbReference type="PRINTS" id="PR00463">
    <property type="entry name" value="EP450I"/>
</dbReference>
<evidence type="ECO:0000256" key="2">
    <source>
        <dbReference type="PIRSR" id="PIRSR602401-1"/>
    </source>
</evidence>
<keyword evidence="4" id="KW-1185">Reference proteome</keyword>
<dbReference type="Proteomes" id="UP000250140">
    <property type="component" value="Unassembled WGS sequence"/>
</dbReference>
<comment type="cofactor">
    <cofactor evidence="2">
        <name>heme</name>
        <dbReference type="ChEBI" id="CHEBI:30413"/>
    </cofactor>
</comment>
<dbReference type="PANTHER" id="PTHR24305:SF166">
    <property type="entry name" value="CYTOCHROME P450 12A4, MITOCHONDRIAL-RELATED"/>
    <property type="match status" value="1"/>
</dbReference>
<dbReference type="InterPro" id="IPR050121">
    <property type="entry name" value="Cytochrome_P450_monoxygenase"/>
</dbReference>
<dbReference type="Pfam" id="PF00067">
    <property type="entry name" value="p450"/>
    <property type="match status" value="1"/>
</dbReference>
<dbReference type="AlphaFoldDB" id="A0A8E2ERF1"/>
<protein>
    <submittedName>
        <fullName evidence="3">Putative benzoate 4-monooxygenase cytochrome P450</fullName>
    </submittedName>
</protein>
<reference evidence="3 4" key="1">
    <citation type="journal article" date="2016" name="Nat. Commun.">
        <title>Ectomycorrhizal ecology is imprinted in the genome of the dominant symbiotic fungus Cenococcum geophilum.</title>
        <authorList>
            <consortium name="DOE Joint Genome Institute"/>
            <person name="Peter M."/>
            <person name="Kohler A."/>
            <person name="Ohm R.A."/>
            <person name="Kuo A."/>
            <person name="Krutzmann J."/>
            <person name="Morin E."/>
            <person name="Arend M."/>
            <person name="Barry K.W."/>
            <person name="Binder M."/>
            <person name="Choi C."/>
            <person name="Clum A."/>
            <person name="Copeland A."/>
            <person name="Grisel N."/>
            <person name="Haridas S."/>
            <person name="Kipfer T."/>
            <person name="LaButti K."/>
            <person name="Lindquist E."/>
            <person name="Lipzen A."/>
            <person name="Maire R."/>
            <person name="Meier B."/>
            <person name="Mihaltcheva S."/>
            <person name="Molinier V."/>
            <person name="Murat C."/>
            <person name="Poggeler S."/>
            <person name="Quandt C.A."/>
            <person name="Sperisen C."/>
            <person name="Tritt A."/>
            <person name="Tisserant E."/>
            <person name="Crous P.W."/>
            <person name="Henrissat B."/>
            <person name="Nehls U."/>
            <person name="Egli S."/>
            <person name="Spatafora J.W."/>
            <person name="Grigoriev I.V."/>
            <person name="Martin F.M."/>
        </authorList>
    </citation>
    <scope>NUCLEOTIDE SEQUENCE [LARGE SCALE GENOMIC DNA]</scope>
    <source>
        <strain evidence="3 4">CBS 207.34</strain>
    </source>
</reference>
<name>A0A8E2ERF1_9PEZI</name>
<organism evidence="3 4">
    <name type="scientific">Glonium stellatum</name>
    <dbReference type="NCBI Taxonomy" id="574774"/>
    <lineage>
        <taxon>Eukaryota</taxon>
        <taxon>Fungi</taxon>
        <taxon>Dikarya</taxon>
        <taxon>Ascomycota</taxon>
        <taxon>Pezizomycotina</taxon>
        <taxon>Dothideomycetes</taxon>
        <taxon>Pleosporomycetidae</taxon>
        <taxon>Gloniales</taxon>
        <taxon>Gloniaceae</taxon>
        <taxon>Glonium</taxon>
    </lineage>
</organism>
<dbReference type="EMBL" id="KV750778">
    <property type="protein sequence ID" value="OCL03251.1"/>
    <property type="molecule type" value="Genomic_DNA"/>
</dbReference>
<gene>
    <name evidence="3" type="ORF">AOQ84DRAFT_392390</name>
</gene>
<dbReference type="InterPro" id="IPR036396">
    <property type="entry name" value="Cyt_P450_sf"/>
</dbReference>
<evidence type="ECO:0000256" key="1">
    <source>
        <dbReference type="ARBA" id="ARBA00010617"/>
    </source>
</evidence>
<dbReference type="PANTHER" id="PTHR24305">
    <property type="entry name" value="CYTOCHROME P450"/>
    <property type="match status" value="1"/>
</dbReference>
<dbReference type="Gene3D" id="1.10.630.10">
    <property type="entry name" value="Cytochrome P450"/>
    <property type="match status" value="1"/>
</dbReference>
<dbReference type="PRINTS" id="PR00385">
    <property type="entry name" value="P450"/>
</dbReference>
<dbReference type="SUPFAM" id="SSF48264">
    <property type="entry name" value="Cytochrome P450"/>
    <property type="match status" value="1"/>
</dbReference>
<keyword evidence="2" id="KW-0408">Iron</keyword>
<dbReference type="InterPro" id="IPR002401">
    <property type="entry name" value="Cyt_P450_E_grp-I"/>
</dbReference>
<proteinExistence type="inferred from homology"/>
<keyword evidence="3" id="KW-0503">Monooxygenase</keyword>
<dbReference type="OrthoDB" id="3934656at2759"/>
<dbReference type="GO" id="GO:0004497">
    <property type="term" value="F:monooxygenase activity"/>
    <property type="evidence" value="ECO:0007669"/>
    <property type="project" value="UniProtKB-KW"/>
</dbReference>
<keyword evidence="2" id="KW-0479">Metal-binding</keyword>
<comment type="similarity">
    <text evidence="1">Belongs to the cytochrome P450 family.</text>
</comment>
<dbReference type="InterPro" id="IPR001128">
    <property type="entry name" value="Cyt_P450"/>
</dbReference>
<evidence type="ECO:0000313" key="3">
    <source>
        <dbReference type="EMBL" id="OCL03251.1"/>
    </source>
</evidence>
<dbReference type="GO" id="GO:0016705">
    <property type="term" value="F:oxidoreductase activity, acting on paired donors, with incorporation or reduction of molecular oxygen"/>
    <property type="evidence" value="ECO:0007669"/>
    <property type="project" value="InterPro"/>
</dbReference>
<dbReference type="GO" id="GO:0020037">
    <property type="term" value="F:heme binding"/>
    <property type="evidence" value="ECO:0007669"/>
    <property type="project" value="InterPro"/>
</dbReference>
<dbReference type="CDD" id="cd11060">
    <property type="entry name" value="CYP57A1-like"/>
    <property type="match status" value="1"/>
</dbReference>
<keyword evidence="2" id="KW-0349">Heme</keyword>
<sequence>MALSDLLFPTAVLAAVSLSSYLVFTCLQSPLKSIPGPFWAKFTDLWRVYNWWTGRYHLNQIELHRKLGVAVRMGPNFVSLSDPNMIKTVYSTKSPWKKSNMYSSNDVVVNGELVSNIFATTDNQWHSKMVRPIRNIMSVSKVASFEPGVDETIKLFCHQMEIRFMKDDGPSSTIPMEKWILWYAYEALYKMTFGVHRGNLEKGEDVNNFIKDSMAGVIYFGLSSQMPFLDTVYKFISTNIMKPGPPPFLWAFEQAYAALAERYAQREAGTNADRTPDLLDQFIDAKKMYPDVVDDDHKVVNYLYLNIVAGSDTTGTSLAAIVYYTLSNQQAYARLRKELDSAGLDPTVPVGWRDCQNLIYLDAVIQEGLRIHPPIGLTLERVVPRGGCALPDGRFLPEGTKVGMNAWVTNRSEELFGSDTDSFIPERWLQKEGEPEDEFKARYARMKGLDFTFGYGSRICTGRSAAYLEMYKLIATIFLRYDLELISAEEWEPTNVWFVLPKSLPVRMKHKTKARW</sequence>
<evidence type="ECO:0000313" key="4">
    <source>
        <dbReference type="Proteomes" id="UP000250140"/>
    </source>
</evidence>